<keyword evidence="3" id="KW-1185">Reference proteome</keyword>
<protein>
    <submittedName>
        <fullName evidence="1">Uncharacterized protein</fullName>
    </submittedName>
</protein>
<comment type="caution">
    <text evidence="1">The sequence shown here is derived from an EMBL/GenBank/DDBJ whole genome shotgun (WGS) entry which is preliminary data.</text>
</comment>
<evidence type="ECO:0000313" key="1">
    <source>
        <dbReference type="EMBL" id="GBB95739.1"/>
    </source>
</evidence>
<name>A0A2Z6RDS8_9GLOM</name>
<dbReference type="OrthoDB" id="2400680at2759"/>
<proteinExistence type="predicted"/>
<gene>
    <name evidence="2" type="ORF">RCL2_000979600</name>
    <name evidence="1" type="ORF">RclHR1_02600008</name>
</gene>
<dbReference type="Proteomes" id="UP000247702">
    <property type="component" value="Unassembled WGS sequence"/>
</dbReference>
<accession>A0A2Z6RDS8</accession>
<dbReference type="EMBL" id="BLAL01000061">
    <property type="protein sequence ID" value="GES82600.1"/>
    <property type="molecule type" value="Genomic_DNA"/>
</dbReference>
<dbReference type="EMBL" id="BEXD01001780">
    <property type="protein sequence ID" value="GBB95739.1"/>
    <property type="molecule type" value="Genomic_DNA"/>
</dbReference>
<reference evidence="2" key="2">
    <citation type="submission" date="2019-10" db="EMBL/GenBank/DDBJ databases">
        <title>Conservation and host-specific expression of non-tandemly repeated heterogenous ribosome RNA gene in arbuscular mycorrhizal fungi.</title>
        <authorList>
            <person name="Maeda T."/>
            <person name="Kobayashi Y."/>
            <person name="Nakagawa T."/>
            <person name="Ezawa T."/>
            <person name="Yamaguchi K."/>
            <person name="Bino T."/>
            <person name="Nishimoto Y."/>
            <person name="Shigenobu S."/>
            <person name="Kawaguchi M."/>
        </authorList>
    </citation>
    <scope>NUCLEOTIDE SEQUENCE</scope>
    <source>
        <strain evidence="2">HR1</strain>
    </source>
</reference>
<dbReference type="Proteomes" id="UP000615446">
    <property type="component" value="Unassembled WGS sequence"/>
</dbReference>
<evidence type="ECO:0000313" key="3">
    <source>
        <dbReference type="Proteomes" id="UP000247702"/>
    </source>
</evidence>
<reference evidence="1 3" key="1">
    <citation type="submission" date="2017-11" db="EMBL/GenBank/DDBJ databases">
        <title>The genome of Rhizophagus clarus HR1 reveals common genetic basis of auxotrophy among arbuscular mycorrhizal fungi.</title>
        <authorList>
            <person name="Kobayashi Y."/>
        </authorList>
    </citation>
    <scope>NUCLEOTIDE SEQUENCE [LARGE SCALE GENOMIC DNA]</scope>
    <source>
        <strain evidence="1 3">HR1</strain>
    </source>
</reference>
<organism evidence="1 3">
    <name type="scientific">Rhizophagus clarus</name>
    <dbReference type="NCBI Taxonomy" id="94130"/>
    <lineage>
        <taxon>Eukaryota</taxon>
        <taxon>Fungi</taxon>
        <taxon>Fungi incertae sedis</taxon>
        <taxon>Mucoromycota</taxon>
        <taxon>Glomeromycotina</taxon>
        <taxon>Glomeromycetes</taxon>
        <taxon>Glomerales</taxon>
        <taxon>Glomeraceae</taxon>
        <taxon>Rhizophagus</taxon>
    </lineage>
</organism>
<evidence type="ECO:0000313" key="2">
    <source>
        <dbReference type="EMBL" id="GES82600.1"/>
    </source>
</evidence>
<dbReference type="AlphaFoldDB" id="A0A2Z6RDS8"/>
<sequence length="265" mass="30723">MQTHPENFQPKFISTPYNVQDNSYSGKENINISHGASSNDASQSAHYSSDGSFNYQLPLQVPNSFAVVPQIYSGQNAECPNSNAYSNQPYNNYQDYNTQQMLHLSQTNSFSSINHVISTHQNSHTSNQYGISMKLSQKTIQIPAQVNSHQNQENHDRHVHINSFFYQPSNDVLNYHIKCEKLSLQLLNNPSQMKENEFVFYYQQQINNQFYQITCKIASPDYLNKMLYDVELNQNVEQERLVFTSDQKDNLKLHLSRYLSCHLFN</sequence>